<reference evidence="2 3" key="1">
    <citation type="submission" date="2023-08" db="EMBL/GenBank/DDBJ databases">
        <title>Complete genome sequences of 12 bacterial strains from the honey bee gut, resolved with long-read nanopore sequencing.</title>
        <authorList>
            <person name="Kwong W.K."/>
            <person name="Acheampong S."/>
            <person name="Polat M.F."/>
        </authorList>
    </citation>
    <scope>NUCLEOTIDE SEQUENCE [LARGE SCALE GENOMIC DNA]</scope>
    <source>
        <strain evidence="3">wkB9</strain>
    </source>
</reference>
<evidence type="ECO:0000259" key="1">
    <source>
        <dbReference type="Pfam" id="PF10547"/>
    </source>
</evidence>
<organism evidence="2 3">
    <name type="scientific">Snodgrassella alvi</name>
    <dbReference type="NCBI Taxonomy" id="1196083"/>
    <lineage>
        <taxon>Bacteria</taxon>
        <taxon>Pseudomonadati</taxon>
        <taxon>Pseudomonadota</taxon>
        <taxon>Betaproteobacteria</taxon>
        <taxon>Neisseriales</taxon>
        <taxon>Neisseriaceae</taxon>
        <taxon>Snodgrassella</taxon>
    </lineage>
</organism>
<dbReference type="Pfam" id="PF10547">
    <property type="entry name" value="P22_AR_N"/>
    <property type="match status" value="1"/>
</dbReference>
<name>A0ABD7Z0I8_9NEIS</name>
<sequence length="300" mass="34127">MDNNITFVSFHGSSLATVKVKNTIYVCMKSVVQGIGLDWSTQHRKLKGCYQKYGCGFLSIPVKSGTKKILVIPLKKLTNWLQSINPKKVKDSLKELVGVYQNECSQAIHSHWRKSRVAKKRGRPGLVKENGTSGLLPAQITMIKTLHKQLVMSVEPEKQTELAMTLWQAVRTRYGVSYEKVPSSKFIDVICLLSRVAVKKVNFNSKEVTKNCSDEIHVSVQSLINLYESFVCSQKMRLMYEHLLPAFRILGSKYESQIHEFSYGMDSIFNKCHKAFLPLFEKIPDSPAKESAREYLAKLM</sequence>
<gene>
    <name evidence="2" type="ORF">RAM05_06190</name>
</gene>
<dbReference type="EMBL" id="CP132375">
    <property type="protein sequence ID" value="WLS97466.1"/>
    <property type="molecule type" value="Genomic_DNA"/>
</dbReference>
<protein>
    <submittedName>
        <fullName evidence="2">Phage antirepressor N-terminal domain-containing protein</fullName>
    </submittedName>
</protein>
<accession>A0ABD7Z0I8</accession>
<proteinExistence type="predicted"/>
<dbReference type="AlphaFoldDB" id="A0ABD7Z0I8"/>
<dbReference type="InterPro" id="IPR018875">
    <property type="entry name" value="Antirepressor_Ant_N"/>
</dbReference>
<dbReference type="Proteomes" id="UP001229773">
    <property type="component" value="Chromosome"/>
</dbReference>
<feature type="domain" description="Antirepressor protein ant N-terminal" evidence="1">
    <location>
        <begin position="8"/>
        <end position="116"/>
    </location>
</feature>
<evidence type="ECO:0000313" key="2">
    <source>
        <dbReference type="EMBL" id="WLS97466.1"/>
    </source>
</evidence>
<evidence type="ECO:0000313" key="3">
    <source>
        <dbReference type="Proteomes" id="UP001229773"/>
    </source>
</evidence>
<dbReference type="RefSeq" id="WP_025330532.1">
    <property type="nucleotide sequence ID" value="NZ_CP132375.1"/>
</dbReference>
<dbReference type="GeneID" id="32536117"/>
<dbReference type="PRINTS" id="PR01994">
    <property type="entry name" value="ANTIREPRESSR"/>
</dbReference>